<dbReference type="EMBL" id="CP011807">
    <property type="protein sequence ID" value="AKM30530.1"/>
    <property type="molecule type" value="Genomic_DNA"/>
</dbReference>
<dbReference type="PATRIC" id="fig|656179.3.peg.2354"/>
<dbReference type="RefSeq" id="WP_047906371.1">
    <property type="nucleotide sequence ID" value="NZ_CP011807.3"/>
</dbReference>
<organism evidence="2 3">
    <name type="scientific">Pandoraea faecigallinarum</name>
    <dbReference type="NCBI Taxonomy" id="656179"/>
    <lineage>
        <taxon>Bacteria</taxon>
        <taxon>Pseudomonadati</taxon>
        <taxon>Pseudomonadota</taxon>
        <taxon>Betaproteobacteria</taxon>
        <taxon>Burkholderiales</taxon>
        <taxon>Burkholderiaceae</taxon>
        <taxon>Pandoraea</taxon>
    </lineage>
</organism>
<proteinExistence type="predicted"/>
<protein>
    <submittedName>
        <fullName evidence="2">Uncharacterized protein</fullName>
    </submittedName>
</protein>
<dbReference type="KEGG" id="pfg:AB870_11090"/>
<reference evidence="2" key="1">
    <citation type="submission" date="2016-06" db="EMBL/GenBank/DDBJ databases">
        <title>Complete Genome Sequence of Pandoraea faecigallinarum DSM-23572.</title>
        <authorList>
            <person name="Yong D."/>
            <person name="Ee R."/>
            <person name="Lim Y.-L."/>
            <person name="Yin W.-F."/>
            <person name="Chan K.-G."/>
        </authorList>
    </citation>
    <scope>NUCLEOTIDE SEQUENCE</scope>
    <source>
        <strain evidence="2">DSM 23572</strain>
    </source>
</reference>
<evidence type="ECO:0000256" key="1">
    <source>
        <dbReference type="SAM" id="MobiDB-lite"/>
    </source>
</evidence>
<accession>A0A0H3WSD6</accession>
<evidence type="ECO:0000313" key="2">
    <source>
        <dbReference type="EMBL" id="AKM30530.1"/>
    </source>
</evidence>
<sequence length="81" mass="8406">MLSRDGDVVVVAVAVQPPGRLAYAADVACKACDFRGDPGRATPADAEGRPPTTNPPVVASNDGERLFITIARHAGLTFTLT</sequence>
<evidence type="ECO:0000313" key="3">
    <source>
        <dbReference type="Proteomes" id="UP000035651"/>
    </source>
</evidence>
<gene>
    <name evidence="2" type="ORF">AB870_11090</name>
</gene>
<feature type="region of interest" description="Disordered" evidence="1">
    <location>
        <begin position="38"/>
        <end position="60"/>
    </location>
</feature>
<dbReference type="Proteomes" id="UP000035651">
    <property type="component" value="Chromosome"/>
</dbReference>
<name>A0A0H3WSD6_9BURK</name>
<dbReference type="AlphaFoldDB" id="A0A0H3WSD6"/>
<keyword evidence="3" id="KW-1185">Reference proteome</keyword>